<proteinExistence type="predicted"/>
<sequence>MREARADTIPTVNREVTLPLIVDDRGTLQVAAADVSKLLRTVGGRWVRLVEAGEEGLDEDTVAALTIELAKLADRIDVACIAHSSGGAP</sequence>
<comment type="caution">
    <text evidence="1">The sequence shown here is derived from an EMBL/GenBank/DDBJ whole genome shotgun (WGS) entry which is preliminary data.</text>
</comment>
<accession>A0A561TPI5</accession>
<dbReference type="InterPro" id="IPR046185">
    <property type="entry name" value="DUF6213"/>
</dbReference>
<evidence type="ECO:0000313" key="1">
    <source>
        <dbReference type="EMBL" id="TWF89035.1"/>
    </source>
</evidence>
<organism evidence="1 2">
    <name type="scientific">Streptomyces capillispiralis</name>
    <dbReference type="NCBI Taxonomy" id="68182"/>
    <lineage>
        <taxon>Bacteria</taxon>
        <taxon>Bacillati</taxon>
        <taxon>Actinomycetota</taxon>
        <taxon>Actinomycetes</taxon>
        <taxon>Kitasatosporales</taxon>
        <taxon>Streptomycetaceae</taxon>
        <taxon>Streptomyces</taxon>
    </lineage>
</organism>
<name>A0A561TPI5_9ACTN</name>
<reference evidence="1 2" key="1">
    <citation type="submission" date="2019-06" db="EMBL/GenBank/DDBJ databases">
        <title>Sequencing the genomes of 1000 actinobacteria strains.</title>
        <authorList>
            <person name="Klenk H.-P."/>
        </authorList>
    </citation>
    <scope>NUCLEOTIDE SEQUENCE [LARGE SCALE GENOMIC DNA]</scope>
    <source>
        <strain evidence="1 2">DSM 41695</strain>
    </source>
</reference>
<dbReference type="Pfam" id="PF19719">
    <property type="entry name" value="DUF6213"/>
    <property type="match status" value="1"/>
</dbReference>
<evidence type="ECO:0000313" key="2">
    <source>
        <dbReference type="Proteomes" id="UP000316603"/>
    </source>
</evidence>
<protein>
    <submittedName>
        <fullName evidence="1">Uncharacterized protein</fullName>
    </submittedName>
</protein>
<dbReference type="EMBL" id="VIWV01000001">
    <property type="protein sequence ID" value="TWF89035.1"/>
    <property type="molecule type" value="Genomic_DNA"/>
</dbReference>
<keyword evidence="2" id="KW-1185">Reference proteome</keyword>
<dbReference type="AlphaFoldDB" id="A0A561TPI5"/>
<gene>
    <name evidence="1" type="ORF">FHX78_116077</name>
</gene>
<dbReference type="Proteomes" id="UP000316603">
    <property type="component" value="Unassembled WGS sequence"/>
</dbReference>